<keyword evidence="12" id="KW-1185">Reference proteome</keyword>
<dbReference type="PANTHER" id="PTHR31646">
    <property type="entry name" value="ALPHA-1,2-MANNOSYLTRANSFERASE MNN2"/>
    <property type="match status" value="1"/>
</dbReference>
<dbReference type="InterPro" id="IPR029044">
    <property type="entry name" value="Nucleotide-diphossugar_trans"/>
</dbReference>
<evidence type="ECO:0000256" key="3">
    <source>
        <dbReference type="ARBA" id="ARBA00009105"/>
    </source>
</evidence>
<dbReference type="AlphaFoldDB" id="A0AAN6VLQ4"/>
<gene>
    <name evidence="11" type="ORF">C8A00DRAFT_15194</name>
</gene>
<dbReference type="EMBL" id="MU856935">
    <property type="protein sequence ID" value="KAK4153629.1"/>
    <property type="molecule type" value="Genomic_DNA"/>
</dbReference>
<comment type="similarity">
    <text evidence="3">Belongs to the MNN1/MNT family.</text>
</comment>
<keyword evidence="7" id="KW-1133">Transmembrane helix</keyword>
<dbReference type="GO" id="GO:0046354">
    <property type="term" value="P:mannan biosynthetic process"/>
    <property type="evidence" value="ECO:0007669"/>
    <property type="project" value="TreeGrafter"/>
</dbReference>
<evidence type="ECO:0000256" key="6">
    <source>
        <dbReference type="ARBA" id="ARBA00022968"/>
    </source>
</evidence>
<proteinExistence type="inferred from homology"/>
<comment type="subcellular location">
    <subcellularLocation>
        <location evidence="1">Golgi apparatus membrane</location>
        <topology evidence="1">Single-pass type II membrane protein</topology>
    </subcellularLocation>
</comment>
<evidence type="ECO:0000256" key="4">
    <source>
        <dbReference type="ARBA" id="ARBA00022679"/>
    </source>
</evidence>
<keyword evidence="4" id="KW-0808">Transferase</keyword>
<dbReference type="GO" id="GO:0000139">
    <property type="term" value="C:Golgi membrane"/>
    <property type="evidence" value="ECO:0007669"/>
    <property type="project" value="UniProtKB-SubCell"/>
</dbReference>
<dbReference type="Pfam" id="PF11051">
    <property type="entry name" value="Mannosyl_trans3"/>
    <property type="match status" value="2"/>
</dbReference>
<evidence type="ECO:0000313" key="11">
    <source>
        <dbReference type="EMBL" id="KAK4153629.1"/>
    </source>
</evidence>
<dbReference type="PROSITE" id="PS51257">
    <property type="entry name" value="PROKAR_LIPOPROTEIN"/>
    <property type="match status" value="1"/>
</dbReference>
<keyword evidence="8" id="KW-0333">Golgi apparatus</keyword>
<keyword evidence="9" id="KW-0472">Membrane</keyword>
<evidence type="ECO:0000256" key="10">
    <source>
        <dbReference type="SAM" id="MobiDB-lite"/>
    </source>
</evidence>
<dbReference type="InterPro" id="IPR022751">
    <property type="entry name" value="Alpha_mannosyltransferase"/>
</dbReference>
<keyword evidence="5" id="KW-0812">Transmembrane</keyword>
<feature type="region of interest" description="Disordered" evidence="10">
    <location>
        <begin position="403"/>
        <end position="430"/>
    </location>
</feature>
<sequence length="551" mass="62207">MLRSFPRSGKARFAVLALLLFLAIACFISRPYLYDTVPRHYSSNPDQPSDWWAEFFTRLESTRVTAGTARIRGKAPEINWKPGTKAARPELLSLSEYNEDKFRESHASFVGQLPLFASHLRYNPDTTGIVTTAGVANFGQAVSLVLMTRRAGSNLPIQVVLDSSSPWMNLVCAETFPRLNASCLFMADRWAGIQHLVPKFKGYQWKSISIIASTFQNVLFLDADCLPVLNPDPIFDQGAEPFASTGLITWPDFWTQTTSSLFYKIAGDIEAPPLTSRTSSESGILVYDKARHADSLLLAAYYNYNGPKHYYPMFIQHGAGEGDRESFLQAALVLEALRKKGWYKPPTAWMKPGLGVKKGYWDVKKIPKVHGRSVAGKWRGMFMMQLDPTEDYRAVMAAVEKAKKTGTETKRQARRRRSEEGPPSPKQDEAAAAAAIVEGDFLTDSTFLAGVGNLTLEQNEGRVMFLHHNGVKPDFTRMLESKSGVIATNEERKYVRMWGHPGWLMDRYGRDVEKLLWEDSMQIYCQAELLRFKNLQKVCAKMQEIHKQLYT</sequence>
<dbReference type="GO" id="GO:0000026">
    <property type="term" value="F:alpha-1,2-mannosyltransferase activity"/>
    <property type="evidence" value="ECO:0007669"/>
    <property type="project" value="TreeGrafter"/>
</dbReference>
<evidence type="ECO:0000256" key="8">
    <source>
        <dbReference type="ARBA" id="ARBA00023034"/>
    </source>
</evidence>
<evidence type="ECO:0000256" key="5">
    <source>
        <dbReference type="ARBA" id="ARBA00022692"/>
    </source>
</evidence>
<dbReference type="Proteomes" id="UP001302745">
    <property type="component" value="Unassembled WGS sequence"/>
</dbReference>
<comment type="pathway">
    <text evidence="2">Protein modification; protein glycosylation.</text>
</comment>
<evidence type="ECO:0000256" key="9">
    <source>
        <dbReference type="ARBA" id="ARBA00023136"/>
    </source>
</evidence>
<dbReference type="SUPFAM" id="SSF53448">
    <property type="entry name" value="Nucleotide-diphospho-sugar transferases"/>
    <property type="match status" value="1"/>
</dbReference>
<accession>A0AAN6VLQ4</accession>
<dbReference type="PANTHER" id="PTHR31646:SF1">
    <property type="entry name" value="ALPHA-1,2-MANNOSYLTRANSFERASE MNN2"/>
    <property type="match status" value="1"/>
</dbReference>
<organism evidence="11 12">
    <name type="scientific">Chaetomidium leptoderma</name>
    <dbReference type="NCBI Taxonomy" id="669021"/>
    <lineage>
        <taxon>Eukaryota</taxon>
        <taxon>Fungi</taxon>
        <taxon>Dikarya</taxon>
        <taxon>Ascomycota</taxon>
        <taxon>Pezizomycotina</taxon>
        <taxon>Sordariomycetes</taxon>
        <taxon>Sordariomycetidae</taxon>
        <taxon>Sordariales</taxon>
        <taxon>Chaetomiaceae</taxon>
        <taxon>Chaetomidium</taxon>
    </lineage>
</organism>
<keyword evidence="11" id="KW-0328">Glycosyltransferase</keyword>
<reference evidence="11" key="1">
    <citation type="journal article" date="2023" name="Mol. Phylogenet. Evol.">
        <title>Genome-scale phylogeny and comparative genomics of the fungal order Sordariales.</title>
        <authorList>
            <person name="Hensen N."/>
            <person name="Bonometti L."/>
            <person name="Westerberg I."/>
            <person name="Brannstrom I.O."/>
            <person name="Guillou S."/>
            <person name="Cros-Aarteil S."/>
            <person name="Calhoun S."/>
            <person name="Haridas S."/>
            <person name="Kuo A."/>
            <person name="Mondo S."/>
            <person name="Pangilinan J."/>
            <person name="Riley R."/>
            <person name="LaButti K."/>
            <person name="Andreopoulos B."/>
            <person name="Lipzen A."/>
            <person name="Chen C."/>
            <person name="Yan M."/>
            <person name="Daum C."/>
            <person name="Ng V."/>
            <person name="Clum A."/>
            <person name="Steindorff A."/>
            <person name="Ohm R.A."/>
            <person name="Martin F."/>
            <person name="Silar P."/>
            <person name="Natvig D.O."/>
            <person name="Lalanne C."/>
            <person name="Gautier V."/>
            <person name="Ament-Velasquez S.L."/>
            <person name="Kruys A."/>
            <person name="Hutchinson M.I."/>
            <person name="Powell A.J."/>
            <person name="Barry K."/>
            <person name="Miller A.N."/>
            <person name="Grigoriev I.V."/>
            <person name="Debuchy R."/>
            <person name="Gladieux P."/>
            <person name="Hiltunen Thoren M."/>
            <person name="Johannesson H."/>
        </authorList>
    </citation>
    <scope>NUCLEOTIDE SEQUENCE</scope>
    <source>
        <strain evidence="11">CBS 538.74</strain>
    </source>
</reference>
<evidence type="ECO:0000256" key="7">
    <source>
        <dbReference type="ARBA" id="ARBA00022989"/>
    </source>
</evidence>
<protein>
    <submittedName>
        <fullName evidence="11">Mannosyltransferase putative-domain-containing protein</fullName>
    </submittedName>
</protein>
<evidence type="ECO:0000256" key="2">
    <source>
        <dbReference type="ARBA" id="ARBA00004922"/>
    </source>
</evidence>
<keyword evidence="6" id="KW-0735">Signal-anchor</keyword>
<reference evidence="11" key="2">
    <citation type="submission" date="2023-05" db="EMBL/GenBank/DDBJ databases">
        <authorList>
            <consortium name="Lawrence Berkeley National Laboratory"/>
            <person name="Steindorff A."/>
            <person name="Hensen N."/>
            <person name="Bonometti L."/>
            <person name="Westerberg I."/>
            <person name="Brannstrom I.O."/>
            <person name="Guillou S."/>
            <person name="Cros-Aarteil S."/>
            <person name="Calhoun S."/>
            <person name="Haridas S."/>
            <person name="Kuo A."/>
            <person name="Mondo S."/>
            <person name="Pangilinan J."/>
            <person name="Riley R."/>
            <person name="Labutti K."/>
            <person name="Andreopoulos B."/>
            <person name="Lipzen A."/>
            <person name="Chen C."/>
            <person name="Yanf M."/>
            <person name="Daum C."/>
            <person name="Ng V."/>
            <person name="Clum A."/>
            <person name="Ohm R."/>
            <person name="Martin F."/>
            <person name="Silar P."/>
            <person name="Natvig D."/>
            <person name="Lalanne C."/>
            <person name="Gautier V."/>
            <person name="Ament-Velasquez S.L."/>
            <person name="Kruys A."/>
            <person name="Hutchinson M.I."/>
            <person name="Powell A.J."/>
            <person name="Barry K."/>
            <person name="Miller A.N."/>
            <person name="Grigoriev I.V."/>
            <person name="Debuchy R."/>
            <person name="Gladieux P."/>
            <person name="Thoren M.H."/>
            <person name="Johannesson H."/>
        </authorList>
    </citation>
    <scope>NUCLEOTIDE SEQUENCE</scope>
    <source>
        <strain evidence="11">CBS 538.74</strain>
    </source>
</reference>
<evidence type="ECO:0000313" key="12">
    <source>
        <dbReference type="Proteomes" id="UP001302745"/>
    </source>
</evidence>
<name>A0AAN6VLQ4_9PEZI</name>
<evidence type="ECO:0000256" key="1">
    <source>
        <dbReference type="ARBA" id="ARBA00004323"/>
    </source>
</evidence>
<comment type="caution">
    <text evidence="11">The sequence shown here is derived from an EMBL/GenBank/DDBJ whole genome shotgun (WGS) entry which is preliminary data.</text>
</comment>